<comment type="caution">
    <text evidence="1">The sequence shown here is derived from an EMBL/GenBank/DDBJ whole genome shotgun (WGS) entry which is preliminary data.</text>
</comment>
<name>A0A392VCC6_9FABA</name>
<protein>
    <submittedName>
        <fullName evidence="1">Uncharacterized protein</fullName>
    </submittedName>
</protein>
<evidence type="ECO:0000313" key="1">
    <source>
        <dbReference type="EMBL" id="MCI85073.1"/>
    </source>
</evidence>
<dbReference type="EMBL" id="LXQA011106341">
    <property type="protein sequence ID" value="MCI85073.1"/>
    <property type="molecule type" value="Genomic_DNA"/>
</dbReference>
<reference evidence="1 2" key="1">
    <citation type="journal article" date="2018" name="Front. Plant Sci.">
        <title>Red Clover (Trifolium pratense) and Zigzag Clover (T. medium) - A Picture of Genomic Similarities and Differences.</title>
        <authorList>
            <person name="Dluhosova J."/>
            <person name="Istvanek J."/>
            <person name="Nedelnik J."/>
            <person name="Repkova J."/>
        </authorList>
    </citation>
    <scope>NUCLEOTIDE SEQUENCE [LARGE SCALE GENOMIC DNA]</scope>
    <source>
        <strain evidence="2">cv. 10/8</strain>
        <tissue evidence="1">Leaf</tissue>
    </source>
</reference>
<dbReference type="AlphaFoldDB" id="A0A392VCC6"/>
<accession>A0A392VCC6</accession>
<sequence>MNEELASPMDDEIMMENLARVKNCFKKGGMRAWILRPGASAQSSLQISHPSPKDQLSFYIRSKQSL</sequence>
<keyword evidence="2" id="KW-1185">Reference proteome</keyword>
<evidence type="ECO:0000313" key="2">
    <source>
        <dbReference type="Proteomes" id="UP000265520"/>
    </source>
</evidence>
<proteinExistence type="predicted"/>
<dbReference type="Proteomes" id="UP000265520">
    <property type="component" value="Unassembled WGS sequence"/>
</dbReference>
<organism evidence="1 2">
    <name type="scientific">Trifolium medium</name>
    <dbReference type="NCBI Taxonomy" id="97028"/>
    <lineage>
        <taxon>Eukaryota</taxon>
        <taxon>Viridiplantae</taxon>
        <taxon>Streptophyta</taxon>
        <taxon>Embryophyta</taxon>
        <taxon>Tracheophyta</taxon>
        <taxon>Spermatophyta</taxon>
        <taxon>Magnoliopsida</taxon>
        <taxon>eudicotyledons</taxon>
        <taxon>Gunneridae</taxon>
        <taxon>Pentapetalae</taxon>
        <taxon>rosids</taxon>
        <taxon>fabids</taxon>
        <taxon>Fabales</taxon>
        <taxon>Fabaceae</taxon>
        <taxon>Papilionoideae</taxon>
        <taxon>50 kb inversion clade</taxon>
        <taxon>NPAAA clade</taxon>
        <taxon>Hologalegina</taxon>
        <taxon>IRL clade</taxon>
        <taxon>Trifolieae</taxon>
        <taxon>Trifolium</taxon>
    </lineage>
</organism>